<dbReference type="GO" id="GO:0016705">
    <property type="term" value="F:oxidoreductase activity, acting on paired donors, with incorporation or reduction of molecular oxygen"/>
    <property type="evidence" value="ECO:0007669"/>
    <property type="project" value="InterPro"/>
</dbReference>
<name>A0A6L3W037_9ACTN</name>
<protein>
    <submittedName>
        <fullName evidence="5">LLM class flavin-dependent oxidoreductase</fullName>
    </submittedName>
</protein>
<dbReference type="PANTHER" id="PTHR30011">
    <property type="entry name" value="ALKANESULFONATE MONOOXYGENASE-RELATED"/>
    <property type="match status" value="1"/>
</dbReference>
<dbReference type="AlphaFoldDB" id="A0A6L3W037"/>
<keyword evidence="2" id="KW-0288">FMN</keyword>
<evidence type="ECO:0000313" key="5">
    <source>
        <dbReference type="EMBL" id="KAB2388227.1"/>
    </source>
</evidence>
<dbReference type="Gene3D" id="3.20.20.30">
    <property type="entry name" value="Luciferase-like domain"/>
    <property type="match status" value="1"/>
</dbReference>
<evidence type="ECO:0000256" key="3">
    <source>
        <dbReference type="ARBA" id="ARBA00023002"/>
    </source>
</evidence>
<evidence type="ECO:0000313" key="6">
    <source>
        <dbReference type="Proteomes" id="UP000483004"/>
    </source>
</evidence>
<dbReference type="InterPro" id="IPR036661">
    <property type="entry name" value="Luciferase-like_sf"/>
</dbReference>
<keyword evidence="4" id="KW-0503">Monooxygenase</keyword>
<dbReference type="SUPFAM" id="SSF51679">
    <property type="entry name" value="Bacterial luciferase-like"/>
    <property type="match status" value="1"/>
</dbReference>
<evidence type="ECO:0000256" key="1">
    <source>
        <dbReference type="ARBA" id="ARBA00022630"/>
    </source>
</evidence>
<dbReference type="GO" id="GO:0004497">
    <property type="term" value="F:monooxygenase activity"/>
    <property type="evidence" value="ECO:0007669"/>
    <property type="project" value="UniProtKB-KW"/>
</dbReference>
<sequence>MPRHHGSRPRLALALTGGQALAVLDEDALTALLDRAPLAFTVVGADRLAPVGAGAGRTADPSAAATVLAARTTAAAFLFASSPVRDHPYNLARRVASLGHLSHGRTGLVVGVADPYVAALAARTHGEGPELTRRAGTAEAHDLALATRELEQTWPYDAIVADREQRIFARGDRIRRADHQGVYSVAGPLTLPAPRTGASVVAWWANRADELEAAADVADLVIVPHGLASGARSVLDAASGRHFADPGHRPLLFAVVDVPPGTAAADARASTAAAAGADGIVLRPTGPDPREAIELAGRLHAGGDLAAGPLRARLGLPEAADLLPDGPGVFPAPVPQR</sequence>
<evidence type="ECO:0000256" key="2">
    <source>
        <dbReference type="ARBA" id="ARBA00022643"/>
    </source>
</evidence>
<organism evidence="5 6">
    <name type="scientific">Actinomadura montaniterrae</name>
    <dbReference type="NCBI Taxonomy" id="1803903"/>
    <lineage>
        <taxon>Bacteria</taxon>
        <taxon>Bacillati</taxon>
        <taxon>Actinomycetota</taxon>
        <taxon>Actinomycetes</taxon>
        <taxon>Streptosporangiales</taxon>
        <taxon>Thermomonosporaceae</taxon>
        <taxon>Actinomadura</taxon>
    </lineage>
</organism>
<dbReference type="RefSeq" id="WP_151538577.1">
    <property type="nucleotide sequence ID" value="NZ_WBMR01000007.1"/>
</dbReference>
<evidence type="ECO:0000256" key="4">
    <source>
        <dbReference type="ARBA" id="ARBA00023033"/>
    </source>
</evidence>
<reference evidence="5 6" key="1">
    <citation type="submission" date="2019-09" db="EMBL/GenBank/DDBJ databases">
        <title>Actinomadura physcomitrii sp. nov., a novel actinomycete isolated from moss [Physcomitrium sphaericum (Ludw) Fuernr].</title>
        <authorList>
            <person name="Liu C."/>
            <person name="Zhuang X."/>
        </authorList>
    </citation>
    <scope>NUCLEOTIDE SEQUENCE [LARGE SCALE GENOMIC DNA]</scope>
    <source>
        <strain evidence="5 6">CYP1-1B</strain>
    </source>
</reference>
<accession>A0A6L3W037</accession>
<gene>
    <name evidence="5" type="ORF">F9B16_04715</name>
</gene>
<proteinExistence type="predicted"/>
<dbReference type="PANTHER" id="PTHR30011:SF16">
    <property type="entry name" value="C2H2 FINGER DOMAIN TRANSCRIPTION FACTOR (EUROFUNG)-RELATED"/>
    <property type="match status" value="1"/>
</dbReference>
<comment type="caution">
    <text evidence="5">The sequence shown here is derived from an EMBL/GenBank/DDBJ whole genome shotgun (WGS) entry which is preliminary data.</text>
</comment>
<keyword evidence="3" id="KW-0560">Oxidoreductase</keyword>
<dbReference type="InterPro" id="IPR051260">
    <property type="entry name" value="Diverse_substr_monoxygenases"/>
</dbReference>
<keyword evidence="1" id="KW-0285">Flavoprotein</keyword>
<dbReference type="Proteomes" id="UP000483004">
    <property type="component" value="Unassembled WGS sequence"/>
</dbReference>
<keyword evidence="6" id="KW-1185">Reference proteome</keyword>
<dbReference type="EMBL" id="WBMR01000007">
    <property type="protein sequence ID" value="KAB2388227.1"/>
    <property type="molecule type" value="Genomic_DNA"/>
</dbReference>
<dbReference type="OrthoDB" id="9130786at2"/>